<dbReference type="EMBL" id="CP158270">
    <property type="protein sequence ID" value="XDJ91080.1"/>
    <property type="molecule type" value="Genomic_DNA"/>
</dbReference>
<dbReference type="RefSeq" id="WP_368648906.1">
    <property type="nucleotide sequence ID" value="NZ_CP158269.1"/>
</dbReference>
<evidence type="ECO:0000313" key="5">
    <source>
        <dbReference type="EMBL" id="XDJ98102.1"/>
    </source>
</evidence>
<evidence type="ECO:0000313" key="2">
    <source>
        <dbReference type="EMBL" id="XDJ91080.1"/>
    </source>
</evidence>
<name>A0AB39GZA0_9BURK</name>
<dbReference type="AlphaFoldDB" id="A0AB39GZA0"/>
<evidence type="ECO:0000313" key="3">
    <source>
        <dbReference type="EMBL" id="XDJ94311.1"/>
    </source>
</evidence>
<sequence length="70" mass="7806">MTKQAQPDEVNSRIPLMTLEAFAQASGLTVGTLRAQVYRGYWPTIKVGKKVLINLEAVRLDAASRYSERP</sequence>
<accession>A0AB39GZA0</accession>
<dbReference type="EMBL" id="CP158272">
    <property type="protein sequence ID" value="XDJ98102.1"/>
    <property type="molecule type" value="Genomic_DNA"/>
</dbReference>
<gene>
    <name evidence="3" type="ORF">ABRY95_04730</name>
    <name evidence="1" type="ORF">ABRY98_09310</name>
    <name evidence="4" type="ORF">ABRZ05_10200</name>
    <name evidence="5" type="ORF">ABRZ11_09855</name>
    <name evidence="2" type="ORF">ABRZ12_01965</name>
</gene>
<evidence type="ECO:0008006" key="6">
    <source>
        <dbReference type="Google" id="ProtNLM"/>
    </source>
</evidence>
<protein>
    <recommendedName>
        <fullName evidence="6">DNA-binding protein</fullName>
    </recommendedName>
</protein>
<dbReference type="EMBL" id="CP158269">
    <property type="protein sequence ID" value="XDJ87136.1"/>
    <property type="molecule type" value="Genomic_DNA"/>
</dbReference>
<dbReference type="EMBL" id="CP158273">
    <property type="protein sequence ID" value="XDJ95454.1"/>
    <property type="molecule type" value="Genomic_DNA"/>
</dbReference>
<proteinExistence type="predicted"/>
<organism evidence="4">
    <name type="scientific">Castellaniella ginsengisoli</name>
    <dbReference type="NCBI Taxonomy" id="546114"/>
    <lineage>
        <taxon>Bacteria</taxon>
        <taxon>Pseudomonadati</taxon>
        <taxon>Pseudomonadota</taxon>
        <taxon>Betaproteobacteria</taxon>
        <taxon>Burkholderiales</taxon>
        <taxon>Alcaligenaceae</taxon>
        <taxon>Castellaniella</taxon>
    </lineage>
</organism>
<dbReference type="EMBL" id="CP158271">
    <property type="protein sequence ID" value="XDJ94311.1"/>
    <property type="molecule type" value="Genomic_DNA"/>
</dbReference>
<reference evidence="4" key="1">
    <citation type="submission" date="2024-05" db="EMBL/GenBank/DDBJ databases">
        <authorList>
            <person name="Luo Y.-C."/>
            <person name="Nicholds J."/>
            <person name="Mortimer T."/>
            <person name="Maboni G."/>
        </authorList>
    </citation>
    <scope>NUCLEOTIDE SEQUENCE</scope>
    <source>
        <strain evidence="4">124370</strain>
        <strain evidence="5">124566</strain>
        <strain evidence="3">124953</strain>
        <strain evidence="2">130308</strain>
        <strain evidence="1">130416</strain>
    </source>
</reference>
<evidence type="ECO:0000313" key="1">
    <source>
        <dbReference type="EMBL" id="XDJ87136.1"/>
    </source>
</evidence>
<evidence type="ECO:0000313" key="4">
    <source>
        <dbReference type="EMBL" id="XDJ95454.1"/>
    </source>
</evidence>